<sequence length="109" mass="12081">MNEKPIMKGRRSPDKTGWMPLRTMVTASKGQRSDTARATVSPSVNIAPFLLQKGTLDPKLEGIKREIEDPLLLLDHRQSYAEPPPDHHLKALHSAGPPPKGPTLRRTTT</sequence>
<reference evidence="2 3" key="1">
    <citation type="journal article" date="2024" name="Plant Biotechnol. J.">
        <title>Dendrobium thyrsiflorum genome and its molecular insights into genes involved in important horticultural traits.</title>
        <authorList>
            <person name="Chen B."/>
            <person name="Wang J.Y."/>
            <person name="Zheng P.J."/>
            <person name="Li K.L."/>
            <person name="Liang Y.M."/>
            <person name="Chen X.F."/>
            <person name="Zhang C."/>
            <person name="Zhao X."/>
            <person name="He X."/>
            <person name="Zhang G.Q."/>
            <person name="Liu Z.J."/>
            <person name="Xu Q."/>
        </authorList>
    </citation>
    <scope>NUCLEOTIDE SEQUENCE [LARGE SCALE GENOMIC DNA]</scope>
    <source>
        <strain evidence="2">GZMU011</strain>
    </source>
</reference>
<feature type="compositionally biased region" description="Basic and acidic residues" evidence="1">
    <location>
        <begin position="79"/>
        <end position="89"/>
    </location>
</feature>
<comment type="caution">
    <text evidence="2">The sequence shown here is derived from an EMBL/GenBank/DDBJ whole genome shotgun (WGS) entry which is preliminary data.</text>
</comment>
<proteinExistence type="predicted"/>
<dbReference type="AlphaFoldDB" id="A0ABD0UF07"/>
<accession>A0ABD0UF07</accession>
<evidence type="ECO:0000256" key="1">
    <source>
        <dbReference type="SAM" id="MobiDB-lite"/>
    </source>
</evidence>
<keyword evidence="3" id="KW-1185">Reference proteome</keyword>
<feature type="region of interest" description="Disordered" evidence="1">
    <location>
        <begin position="79"/>
        <end position="109"/>
    </location>
</feature>
<dbReference type="Proteomes" id="UP001552299">
    <property type="component" value="Unassembled WGS sequence"/>
</dbReference>
<organism evidence="2 3">
    <name type="scientific">Dendrobium thyrsiflorum</name>
    <name type="common">Pinecone-like raceme dendrobium</name>
    <name type="synonym">Orchid</name>
    <dbReference type="NCBI Taxonomy" id="117978"/>
    <lineage>
        <taxon>Eukaryota</taxon>
        <taxon>Viridiplantae</taxon>
        <taxon>Streptophyta</taxon>
        <taxon>Embryophyta</taxon>
        <taxon>Tracheophyta</taxon>
        <taxon>Spermatophyta</taxon>
        <taxon>Magnoliopsida</taxon>
        <taxon>Liliopsida</taxon>
        <taxon>Asparagales</taxon>
        <taxon>Orchidaceae</taxon>
        <taxon>Epidendroideae</taxon>
        <taxon>Malaxideae</taxon>
        <taxon>Dendrobiinae</taxon>
        <taxon>Dendrobium</taxon>
    </lineage>
</organism>
<name>A0ABD0UF07_DENTH</name>
<evidence type="ECO:0000313" key="2">
    <source>
        <dbReference type="EMBL" id="KAL0911342.1"/>
    </source>
</evidence>
<evidence type="ECO:0000313" key="3">
    <source>
        <dbReference type="Proteomes" id="UP001552299"/>
    </source>
</evidence>
<dbReference type="EMBL" id="JANQDX010000015">
    <property type="protein sequence ID" value="KAL0911342.1"/>
    <property type="molecule type" value="Genomic_DNA"/>
</dbReference>
<gene>
    <name evidence="2" type="ORF">M5K25_019476</name>
</gene>
<protein>
    <submittedName>
        <fullName evidence="2">Uncharacterized protein</fullName>
    </submittedName>
</protein>